<protein>
    <submittedName>
        <fullName evidence="1">Sporulation protein YabP</fullName>
    </submittedName>
</protein>
<dbReference type="GO" id="GO:0030435">
    <property type="term" value="P:sporulation resulting in formation of a cellular spore"/>
    <property type="evidence" value="ECO:0007669"/>
    <property type="project" value="InterPro"/>
</dbReference>
<proteinExistence type="predicted"/>
<evidence type="ECO:0000313" key="2">
    <source>
        <dbReference type="Proteomes" id="UP000199568"/>
    </source>
</evidence>
<evidence type="ECO:0000313" key="1">
    <source>
        <dbReference type="EMBL" id="SET22512.1"/>
    </source>
</evidence>
<organism evidence="1 2">
    <name type="scientific">Natronincola peptidivorans</name>
    <dbReference type="NCBI Taxonomy" id="426128"/>
    <lineage>
        <taxon>Bacteria</taxon>
        <taxon>Bacillati</taxon>
        <taxon>Bacillota</taxon>
        <taxon>Clostridia</taxon>
        <taxon>Peptostreptococcales</taxon>
        <taxon>Natronincolaceae</taxon>
        <taxon>Natronincola</taxon>
    </lineage>
</organism>
<dbReference type="STRING" id="426128.SAMN05660297_01736"/>
<dbReference type="PIRSF" id="PIRSF011576">
    <property type="entry name" value="YabP"/>
    <property type="match status" value="1"/>
</dbReference>
<dbReference type="InterPro" id="IPR012504">
    <property type="entry name" value="Spore_YabP"/>
</dbReference>
<dbReference type="InterPro" id="IPR022476">
    <property type="entry name" value="Spore_YabP/YqfC"/>
</dbReference>
<dbReference type="Gene3D" id="2.60.40.2000">
    <property type="match status" value="1"/>
</dbReference>
<name>A0A1I0CS78_9FIRM</name>
<reference evidence="1 2" key="1">
    <citation type="submission" date="2016-10" db="EMBL/GenBank/DDBJ databases">
        <authorList>
            <person name="de Groot N.N."/>
        </authorList>
    </citation>
    <scope>NUCLEOTIDE SEQUENCE [LARGE SCALE GENOMIC DNA]</scope>
    <source>
        <strain evidence="1 2">DSM 18979</strain>
    </source>
</reference>
<dbReference type="Proteomes" id="UP000199568">
    <property type="component" value="Unassembled WGS sequence"/>
</dbReference>
<keyword evidence="2" id="KW-1185">Reference proteome</keyword>
<dbReference type="AlphaFoldDB" id="A0A1I0CS78"/>
<sequence>MEERRNNRLRGHSVILENREKLSISGVEHVNNFNSELVVVETIAGVITIKGEDLDVNKLNIEDGNVAINGTIHSMTYSDRESFSSKSSGFFSKMFK</sequence>
<dbReference type="Pfam" id="PF07873">
    <property type="entry name" value="YabP"/>
    <property type="match status" value="1"/>
</dbReference>
<dbReference type="InterPro" id="IPR038705">
    <property type="entry name" value="YabP_sf"/>
</dbReference>
<dbReference type="NCBIfam" id="TIGR02892">
    <property type="entry name" value="spore_yabP"/>
    <property type="match status" value="1"/>
</dbReference>
<accession>A0A1I0CS78</accession>
<dbReference type="EMBL" id="FOHU01000006">
    <property type="protein sequence ID" value="SET22512.1"/>
    <property type="molecule type" value="Genomic_DNA"/>
</dbReference>
<dbReference type="OrthoDB" id="9795125at2"/>
<dbReference type="RefSeq" id="WP_090442361.1">
    <property type="nucleotide sequence ID" value="NZ_FOHU01000006.1"/>
</dbReference>
<gene>
    <name evidence="1" type="ORF">SAMN05660297_01736</name>
</gene>